<keyword evidence="2" id="KW-1185">Reference proteome</keyword>
<dbReference type="EMBL" id="DF820456">
    <property type="protein sequence ID" value="GAK50152.1"/>
    <property type="molecule type" value="Genomic_DNA"/>
</dbReference>
<evidence type="ECO:0000313" key="1">
    <source>
        <dbReference type="EMBL" id="GAK50152.1"/>
    </source>
</evidence>
<evidence type="ECO:0000313" key="2">
    <source>
        <dbReference type="Proteomes" id="UP000030700"/>
    </source>
</evidence>
<sequence>MLLLELEETIIKPLSIAEKLQLIADIAKMLQEEESRLMQYVQQGVEYPVFTPTISPDESSYHAAYQLQQLLEGGNV</sequence>
<proteinExistence type="predicted"/>
<dbReference type="Proteomes" id="UP000030700">
    <property type="component" value="Unassembled WGS sequence"/>
</dbReference>
<dbReference type="AlphaFoldDB" id="A0A0S6VRV9"/>
<organism evidence="1">
    <name type="scientific">Candidatus Moduliflexus flocculans</name>
    <dbReference type="NCBI Taxonomy" id="1499966"/>
    <lineage>
        <taxon>Bacteria</taxon>
        <taxon>Candidatus Moduliflexota</taxon>
        <taxon>Candidatus Moduliflexia</taxon>
        <taxon>Candidatus Moduliflexales</taxon>
        <taxon>Candidatus Moduliflexaceae</taxon>
    </lineage>
</organism>
<reference evidence="1" key="1">
    <citation type="journal article" date="2015" name="PeerJ">
        <title>First genomic representation of candidate bacterial phylum KSB3 points to enhanced environmental sensing as a trigger of wastewater bulking.</title>
        <authorList>
            <person name="Sekiguchi Y."/>
            <person name="Ohashi A."/>
            <person name="Parks D.H."/>
            <person name="Yamauchi T."/>
            <person name="Tyson G.W."/>
            <person name="Hugenholtz P."/>
        </authorList>
    </citation>
    <scope>NUCLEOTIDE SEQUENCE [LARGE SCALE GENOMIC DNA]</scope>
</reference>
<dbReference type="HOGENOM" id="CLU_2731798_0_0_0"/>
<gene>
    <name evidence="1" type="ORF">U14_01379</name>
</gene>
<name>A0A0S6VRV9_9BACT</name>
<protein>
    <submittedName>
        <fullName evidence="1">Uncharacterized protein</fullName>
    </submittedName>
</protein>
<accession>A0A0S6VRV9</accession>
<dbReference type="STRING" id="1499966.U14_01379"/>